<feature type="region of interest" description="Disordered" evidence="5">
    <location>
        <begin position="634"/>
        <end position="663"/>
    </location>
</feature>
<feature type="compositionally biased region" description="Polar residues" evidence="5">
    <location>
        <begin position="914"/>
        <end position="930"/>
    </location>
</feature>
<dbReference type="GO" id="GO:0006886">
    <property type="term" value="P:intracellular protein transport"/>
    <property type="evidence" value="ECO:0007669"/>
    <property type="project" value="InterPro"/>
</dbReference>
<dbReference type="EMBL" id="DF237497">
    <property type="protein sequence ID" value="GAQ89669.1"/>
    <property type="molecule type" value="Genomic_DNA"/>
</dbReference>
<dbReference type="PANTHER" id="PTHR22780">
    <property type="entry name" value="ADAPTIN, ALPHA/GAMMA/EPSILON"/>
    <property type="match status" value="1"/>
</dbReference>
<feature type="compositionally biased region" description="Low complexity" evidence="5">
    <location>
        <begin position="699"/>
        <end position="712"/>
    </location>
</feature>
<accession>A0A1Y1IJS8</accession>
<feature type="compositionally biased region" description="Polar residues" evidence="5">
    <location>
        <begin position="938"/>
        <end position="953"/>
    </location>
</feature>
<gene>
    <name evidence="7" type="ORF">KFL_005480130</name>
</gene>
<evidence type="ECO:0000256" key="5">
    <source>
        <dbReference type="SAM" id="MobiDB-lite"/>
    </source>
</evidence>
<dbReference type="AlphaFoldDB" id="A0A1Y1IJS8"/>
<dbReference type="InterPro" id="IPR011989">
    <property type="entry name" value="ARM-like"/>
</dbReference>
<keyword evidence="8" id="KW-1185">Reference proteome</keyword>
<dbReference type="OrthoDB" id="29308at2759"/>
<evidence type="ECO:0000313" key="7">
    <source>
        <dbReference type="EMBL" id="GAQ89669.1"/>
    </source>
</evidence>
<evidence type="ECO:0000259" key="6">
    <source>
        <dbReference type="Pfam" id="PF01602"/>
    </source>
</evidence>
<protein>
    <submittedName>
        <fullName evidence="7">Adaptin family protein</fullName>
    </submittedName>
</protein>
<dbReference type="Proteomes" id="UP000054558">
    <property type="component" value="Unassembled WGS sequence"/>
</dbReference>
<dbReference type="Pfam" id="PF01602">
    <property type="entry name" value="Adaptin_N"/>
    <property type="match status" value="1"/>
</dbReference>
<dbReference type="SUPFAM" id="SSF48371">
    <property type="entry name" value="ARM repeat"/>
    <property type="match status" value="1"/>
</dbReference>
<feature type="compositionally biased region" description="Low complexity" evidence="5">
    <location>
        <begin position="883"/>
        <end position="894"/>
    </location>
</feature>
<dbReference type="OMA" id="ADNNMEI"/>
<organism evidence="7 8">
    <name type="scientific">Klebsormidium nitens</name>
    <name type="common">Green alga</name>
    <name type="synonym">Ulothrix nitens</name>
    <dbReference type="NCBI Taxonomy" id="105231"/>
    <lineage>
        <taxon>Eukaryota</taxon>
        <taxon>Viridiplantae</taxon>
        <taxon>Streptophyta</taxon>
        <taxon>Klebsormidiophyceae</taxon>
        <taxon>Klebsormidiales</taxon>
        <taxon>Klebsormidiaceae</taxon>
        <taxon>Klebsormidium</taxon>
    </lineage>
</organism>
<name>A0A1Y1IJS8_KLENI</name>
<keyword evidence="2" id="KW-0813">Transport</keyword>
<feature type="compositionally biased region" description="Low complexity" evidence="5">
    <location>
        <begin position="849"/>
        <end position="864"/>
    </location>
</feature>
<keyword evidence="4" id="KW-0472">Membrane</keyword>
<dbReference type="InterPro" id="IPR016024">
    <property type="entry name" value="ARM-type_fold"/>
</dbReference>
<dbReference type="Gene3D" id="1.25.10.10">
    <property type="entry name" value="Leucine-rich Repeat Variant"/>
    <property type="match status" value="1"/>
</dbReference>
<sequence>MAAALISAQVGWGSSKEFLDLVKQIGECRSKAEEDKIVLGEIELLKKKMAEPDVPKKKMKEYVIRLVYVEMLGHNASFGYIHAVKMTHEHSLAAKKTGYLATSLFLDDSHDLIILIVNTIQQDLKSDNYLVVCAALTAVCKLINAETIPAVLNQVAELLHHPKELVRRKAVMALHRFYQRSPSTVSHLMPRFRQVLCDKDPSVMSAALCGLYELIVADAAPYKNLVASFVSILKQVAEHRLPKTYDYHKTPAPFIQIKLLKILALLGVADKAASENMYSVLADVLRKSDTGATIGNAILYEGIATIAAIYPNPKLLQQSAQVTSRFLKSESHNLRYMGIDALGRIVKINADFAAEHQLAVIDCLEDPDETLKRKTLELLFKMTKPANVEVIVERMIGYMRTVTDAHSKGTIAGKVIELAERFAPTNEWFILTMNQVFALAGDLVKPKAAHDLMRLIAEGNGEEDEASDTQLRSLAVDSYLDLLEAPKLPALLLQVICWVLGEYGTADGKHSATAIVTSLCDLADRYSEDTTVRGYAVSAIQKVCAFQVAAGRPAPVTPEVRSFLDALCMSRSTDLQQRAYELQALLGLGTDAVGSALPEDASCEDIEVDESLSFLGAFVAAARTAGAKPYISENERLGLPPTTDLATLLGPSGPRPATPPSHSLRFEAYETPTIPARNMTPPEQPNYGAGDLMHVEAARGSAASGAPEASGRGQTGGPPKLGLRLDGVQKKWGRSTYTSAPSTSAASTSASSSSAPPSAPVSSAPREEARPTPYVSDRRPREPEVSEEKKKLAASLFGGGAATTSRGGGKAAPRPATKTKLAEGGRAGTPTKSTPVPQPEVNLLDFGSDSEAPSSAAPTPAADPFKQLEGLSVSTPAPPSTEPSPAVAAAAKPAFDLASLYAGPTQPGSVVGGVSSNRPTSPVPGLTNTGPGLAGNGRPNSVSPVVNKAQQAQKAGIVPQNPDIFHDLLG</sequence>
<reference evidence="7 8" key="1">
    <citation type="journal article" date="2014" name="Nat. Commun.">
        <title>Klebsormidium flaccidum genome reveals primary factors for plant terrestrial adaptation.</title>
        <authorList>
            <person name="Hori K."/>
            <person name="Maruyama F."/>
            <person name="Fujisawa T."/>
            <person name="Togashi T."/>
            <person name="Yamamoto N."/>
            <person name="Seo M."/>
            <person name="Sato S."/>
            <person name="Yamada T."/>
            <person name="Mori H."/>
            <person name="Tajima N."/>
            <person name="Moriyama T."/>
            <person name="Ikeuchi M."/>
            <person name="Watanabe M."/>
            <person name="Wada H."/>
            <person name="Kobayashi K."/>
            <person name="Saito M."/>
            <person name="Masuda T."/>
            <person name="Sasaki-Sekimoto Y."/>
            <person name="Mashiguchi K."/>
            <person name="Awai K."/>
            <person name="Shimojima M."/>
            <person name="Masuda S."/>
            <person name="Iwai M."/>
            <person name="Nobusawa T."/>
            <person name="Narise T."/>
            <person name="Kondo S."/>
            <person name="Saito H."/>
            <person name="Sato R."/>
            <person name="Murakawa M."/>
            <person name="Ihara Y."/>
            <person name="Oshima-Yamada Y."/>
            <person name="Ohtaka K."/>
            <person name="Satoh M."/>
            <person name="Sonobe K."/>
            <person name="Ishii M."/>
            <person name="Ohtani R."/>
            <person name="Kanamori-Sato M."/>
            <person name="Honoki R."/>
            <person name="Miyazaki D."/>
            <person name="Mochizuki H."/>
            <person name="Umetsu J."/>
            <person name="Higashi K."/>
            <person name="Shibata D."/>
            <person name="Kamiya Y."/>
            <person name="Sato N."/>
            <person name="Nakamura Y."/>
            <person name="Tabata S."/>
            <person name="Ida S."/>
            <person name="Kurokawa K."/>
            <person name="Ohta H."/>
        </authorList>
    </citation>
    <scope>NUCLEOTIDE SEQUENCE [LARGE SCALE GENOMIC DNA]</scope>
    <source>
        <strain evidence="7 8">NIES-2285</strain>
    </source>
</reference>
<dbReference type="InterPro" id="IPR002553">
    <property type="entry name" value="Clathrin/coatomer_adapt-like_N"/>
</dbReference>
<feature type="region of interest" description="Disordered" evidence="5">
    <location>
        <begin position="699"/>
        <end position="970"/>
    </location>
</feature>
<evidence type="ECO:0000313" key="8">
    <source>
        <dbReference type="Proteomes" id="UP000054558"/>
    </source>
</evidence>
<feature type="domain" description="Clathrin/coatomer adaptor adaptin-like N-terminal" evidence="6">
    <location>
        <begin position="50"/>
        <end position="587"/>
    </location>
</feature>
<evidence type="ECO:0000256" key="1">
    <source>
        <dbReference type="ARBA" id="ARBA00004308"/>
    </source>
</evidence>
<dbReference type="GO" id="GO:0030124">
    <property type="term" value="C:AP-4 adaptor complex"/>
    <property type="evidence" value="ECO:0000318"/>
    <property type="project" value="GO_Central"/>
</dbReference>
<proteinExistence type="predicted"/>
<dbReference type="STRING" id="105231.A0A1Y1IJS8"/>
<dbReference type="InterPro" id="IPR050840">
    <property type="entry name" value="Adaptor_Complx_Large_Subunit"/>
</dbReference>
<evidence type="ECO:0000256" key="4">
    <source>
        <dbReference type="ARBA" id="ARBA00023136"/>
    </source>
</evidence>
<keyword evidence="3" id="KW-0653">Protein transport</keyword>
<feature type="compositionally biased region" description="Gly residues" evidence="5">
    <location>
        <begin position="797"/>
        <end position="810"/>
    </location>
</feature>
<feature type="compositionally biased region" description="Low complexity" evidence="5">
    <location>
        <begin position="735"/>
        <end position="764"/>
    </location>
</feature>
<dbReference type="GO" id="GO:0140312">
    <property type="term" value="F:cargo adaptor activity"/>
    <property type="evidence" value="ECO:0000318"/>
    <property type="project" value="GO_Central"/>
</dbReference>
<evidence type="ECO:0000256" key="2">
    <source>
        <dbReference type="ARBA" id="ARBA00022448"/>
    </source>
</evidence>
<comment type="subcellular location">
    <subcellularLocation>
        <location evidence="1">Endomembrane system</location>
    </subcellularLocation>
</comment>
<evidence type="ECO:0000256" key="3">
    <source>
        <dbReference type="ARBA" id="ARBA00022927"/>
    </source>
</evidence>
<feature type="compositionally biased region" description="Basic and acidic residues" evidence="5">
    <location>
        <begin position="765"/>
        <end position="791"/>
    </location>
</feature>
<dbReference type="GO" id="GO:0012505">
    <property type="term" value="C:endomembrane system"/>
    <property type="evidence" value="ECO:0007669"/>
    <property type="project" value="UniProtKB-SubCell"/>
</dbReference>